<feature type="coiled-coil region" evidence="2">
    <location>
        <begin position="49"/>
        <end position="84"/>
    </location>
</feature>
<dbReference type="InterPro" id="IPR039986">
    <property type="entry name" value="CFAP210"/>
</dbReference>
<dbReference type="AlphaFoldDB" id="A0A9W7GQM3"/>
<evidence type="ECO:0000256" key="2">
    <source>
        <dbReference type="SAM" id="Coils"/>
    </source>
</evidence>
<comment type="caution">
    <text evidence="5">The sequence shown here is derived from an EMBL/GenBank/DDBJ whole genome shotgun (WGS) entry which is preliminary data.</text>
</comment>
<gene>
    <name evidence="5" type="ORF">TrCOL_g8827</name>
</gene>
<reference evidence="6" key="1">
    <citation type="journal article" date="2023" name="Commun. Biol.">
        <title>Genome analysis of Parmales, the sister group of diatoms, reveals the evolutionary specialization of diatoms from phago-mixotrophs to photoautotrophs.</title>
        <authorList>
            <person name="Ban H."/>
            <person name="Sato S."/>
            <person name="Yoshikawa S."/>
            <person name="Yamada K."/>
            <person name="Nakamura Y."/>
            <person name="Ichinomiya M."/>
            <person name="Sato N."/>
            <person name="Blanc-Mathieu R."/>
            <person name="Endo H."/>
            <person name="Kuwata A."/>
            <person name="Ogata H."/>
        </authorList>
    </citation>
    <scope>NUCLEOTIDE SEQUENCE [LARGE SCALE GENOMIC DNA]</scope>
</reference>
<proteinExistence type="predicted"/>
<dbReference type="Pfam" id="PF13868">
    <property type="entry name" value="TPH"/>
    <property type="match status" value="1"/>
</dbReference>
<evidence type="ECO:0000259" key="4">
    <source>
        <dbReference type="Pfam" id="PF13868"/>
    </source>
</evidence>
<protein>
    <recommendedName>
        <fullName evidence="4">Trichohyalin-plectin-homology domain-containing protein</fullName>
    </recommendedName>
</protein>
<dbReference type="InterPro" id="IPR043597">
    <property type="entry name" value="TPH_dom"/>
</dbReference>
<accession>A0A9W7GQM3</accession>
<sequence>MVVLSRSELARMRASVAENVVTKAESRRKNLKKVSDDKVAGWSNTLAAGRKAKLDWKKAREEKEEAERRRIDQIEADLQRKKRVDAIKRANQLMYEQTDKMKFLRGQQLYTDVIADREDQVAFLKQKERELKEYDQKCHDLQMAKLVESDRREKEERDRRKNKSKAISEIQQKQLLDTKNQLIKKLKAAHVEGELMKEMIEQDILDEQRIHAEKMAEAKERNAAMRDANMNLQDLRKELLKVEEVEAAKRAEQVATMDRIVKARAALEKKHFAERQAIRMKLIESATKDLNARQEKEDNILEKHHKESEEKHAKDMAFRAERKKRQDFAIDRSRQMQIKLRQERKGEEKAAASLLAEHWKERNSEIEEEQHREHMDRLNKNKEIRASQEVQIQENRRKKAEMRADDLLRDEQTRAVMMEDDERFRNFAQMEIDRFKAKGKQTFLLERARDAKDIQLLAGKHK</sequence>
<feature type="region of interest" description="Disordered" evidence="3">
    <location>
        <begin position="149"/>
        <end position="168"/>
    </location>
</feature>
<evidence type="ECO:0000313" key="5">
    <source>
        <dbReference type="EMBL" id="GMI48333.1"/>
    </source>
</evidence>
<dbReference type="OrthoDB" id="331765at2759"/>
<feature type="compositionally biased region" description="Basic and acidic residues" evidence="3">
    <location>
        <begin position="149"/>
        <end position="159"/>
    </location>
</feature>
<dbReference type="PANTHER" id="PTHR28663:SF1">
    <property type="entry name" value="CILIA- AND FLAGELLA- ASSOCIATED PROTEIN 210"/>
    <property type="match status" value="1"/>
</dbReference>
<dbReference type="Proteomes" id="UP001165065">
    <property type="component" value="Unassembled WGS sequence"/>
</dbReference>
<name>A0A9W7GQM3_9STRA</name>
<keyword evidence="6" id="KW-1185">Reference proteome</keyword>
<organism evidence="5 6">
    <name type="scientific">Triparma columacea</name>
    <dbReference type="NCBI Taxonomy" id="722753"/>
    <lineage>
        <taxon>Eukaryota</taxon>
        <taxon>Sar</taxon>
        <taxon>Stramenopiles</taxon>
        <taxon>Ochrophyta</taxon>
        <taxon>Bolidophyceae</taxon>
        <taxon>Parmales</taxon>
        <taxon>Triparmaceae</taxon>
        <taxon>Triparma</taxon>
    </lineage>
</organism>
<dbReference type="EMBL" id="BRYA01000386">
    <property type="protein sequence ID" value="GMI48333.1"/>
    <property type="molecule type" value="Genomic_DNA"/>
</dbReference>
<dbReference type="PANTHER" id="PTHR28663">
    <property type="entry name" value="COILED-COIL DOMAIN-CONTAINING PROTEIN 173"/>
    <property type="match status" value="1"/>
</dbReference>
<feature type="domain" description="Trichohyalin-plectin-homology" evidence="4">
    <location>
        <begin position="94"/>
        <end position="433"/>
    </location>
</feature>
<keyword evidence="1 2" id="KW-0175">Coiled coil</keyword>
<feature type="coiled-coil region" evidence="2">
    <location>
        <begin position="215"/>
        <end position="252"/>
    </location>
</feature>
<evidence type="ECO:0000256" key="1">
    <source>
        <dbReference type="ARBA" id="ARBA00023054"/>
    </source>
</evidence>
<evidence type="ECO:0000256" key="3">
    <source>
        <dbReference type="SAM" id="MobiDB-lite"/>
    </source>
</evidence>
<evidence type="ECO:0000313" key="6">
    <source>
        <dbReference type="Proteomes" id="UP001165065"/>
    </source>
</evidence>